<dbReference type="InterPro" id="IPR001841">
    <property type="entry name" value="Znf_RING"/>
</dbReference>
<keyword evidence="6" id="KW-0833">Ubl conjugation pathway</keyword>
<dbReference type="Proteomes" id="UP001303373">
    <property type="component" value="Chromosome 1"/>
</dbReference>
<dbReference type="GO" id="GO:0061630">
    <property type="term" value="F:ubiquitin protein ligase activity"/>
    <property type="evidence" value="ECO:0007669"/>
    <property type="project" value="UniProtKB-EC"/>
</dbReference>
<keyword evidence="12" id="KW-1185">Reference proteome</keyword>
<evidence type="ECO:0000256" key="4">
    <source>
        <dbReference type="ARBA" id="ARBA00022723"/>
    </source>
</evidence>
<dbReference type="PANTHER" id="PTHR45931">
    <property type="entry name" value="SI:CH211-59O9.10"/>
    <property type="match status" value="1"/>
</dbReference>
<gene>
    <name evidence="11" type="ORF">R9X50_00064300</name>
</gene>
<keyword evidence="7" id="KW-0862">Zinc</keyword>
<dbReference type="GO" id="GO:0016567">
    <property type="term" value="P:protein ubiquitination"/>
    <property type="evidence" value="ECO:0007669"/>
    <property type="project" value="UniProtKB-ARBA"/>
</dbReference>
<dbReference type="GO" id="GO:0006511">
    <property type="term" value="P:ubiquitin-dependent protein catabolic process"/>
    <property type="evidence" value="ECO:0007669"/>
    <property type="project" value="TreeGrafter"/>
</dbReference>
<dbReference type="PROSITE" id="PS50089">
    <property type="entry name" value="ZF_RING_2"/>
    <property type="match status" value="1"/>
</dbReference>
<dbReference type="EC" id="2.3.2.27" evidence="2"/>
<dbReference type="InterPro" id="IPR013083">
    <property type="entry name" value="Znf_RING/FYVE/PHD"/>
</dbReference>
<evidence type="ECO:0000256" key="7">
    <source>
        <dbReference type="ARBA" id="ARBA00022833"/>
    </source>
</evidence>
<sequence length="464" mass="50788">MSANQPQPQQRDVMFCHECENEWYRDEHGLSCPECHSDFAEVIEANNDPREDSTELEDPDPMYAPDPDEDDIDDLQWTPNPPGQPPGMRVHGTFGRTIQINRDQLRQHEESGRQGGLLGLLGDLVQNAIGGLRQDVEHQAAERIQQQREQHQIVPGDDTLWLDEINTLEARSTSEVESPPPQVQPTGPTVRHITGPGYSMTIASSSTVTGNFGDLFPRNAQQPQPVQLQPTGIDQILHQMIMNIGAAPRSGRPMRDNFHDPFGFDDLFEMFGAAATGGVLGDAVYSQEALDRIVTQLMEQHQSGNAPGPASADAIASLPKRAISKEDLDENGKADCSICMDAAEIGSEVTVLPCHHWFHFDCIKAWLSEHDTCPHCRQGIMPKDNENANQPRHSSSSRIPGAYPSSAGDSVSNPLTVPDSPTMNRPSNSTQGSSVFSRMRDAFGGSNSGNGDTDGSEQPRTREG</sequence>
<dbReference type="AlphaFoldDB" id="A0AAQ3LYH3"/>
<accession>A0AAQ3LYH3</accession>
<evidence type="ECO:0000256" key="8">
    <source>
        <dbReference type="PROSITE-ProRule" id="PRU00175"/>
    </source>
</evidence>
<feature type="region of interest" description="Disordered" evidence="9">
    <location>
        <begin position="382"/>
        <end position="464"/>
    </location>
</feature>
<feature type="compositionally biased region" description="Polar residues" evidence="9">
    <location>
        <begin position="407"/>
        <end position="436"/>
    </location>
</feature>
<comment type="catalytic activity">
    <reaction evidence="1">
        <text>S-ubiquitinyl-[E2 ubiquitin-conjugating enzyme]-L-cysteine + [acceptor protein]-L-lysine = [E2 ubiquitin-conjugating enzyme]-L-cysteine + N(6)-ubiquitinyl-[acceptor protein]-L-lysine.</text>
        <dbReference type="EC" id="2.3.2.27"/>
    </reaction>
</comment>
<feature type="compositionally biased region" description="Acidic residues" evidence="9">
    <location>
        <begin position="54"/>
        <end position="71"/>
    </location>
</feature>
<proteinExistence type="predicted"/>
<reference evidence="11 12" key="1">
    <citation type="submission" date="2023-11" db="EMBL/GenBank/DDBJ databases">
        <title>An acidophilic fungus is an integral part of prey digestion in a carnivorous sundew plant.</title>
        <authorList>
            <person name="Tsai I.J."/>
        </authorList>
    </citation>
    <scope>NUCLEOTIDE SEQUENCE [LARGE SCALE GENOMIC DNA]</scope>
    <source>
        <strain evidence="11">169a</strain>
    </source>
</reference>
<protein>
    <recommendedName>
        <fullName evidence="2">RING-type E3 ubiquitin transferase</fullName>
        <ecNumber evidence="2">2.3.2.27</ecNumber>
    </recommendedName>
</protein>
<dbReference type="SMART" id="SM00184">
    <property type="entry name" value="RING"/>
    <property type="match status" value="1"/>
</dbReference>
<keyword evidence="3" id="KW-0808">Transferase</keyword>
<feature type="compositionally biased region" description="Polar residues" evidence="9">
    <location>
        <begin position="387"/>
        <end position="398"/>
    </location>
</feature>
<dbReference type="EMBL" id="CP138580">
    <property type="protein sequence ID" value="WPG97861.1"/>
    <property type="molecule type" value="Genomic_DNA"/>
</dbReference>
<dbReference type="SUPFAM" id="SSF57850">
    <property type="entry name" value="RING/U-box"/>
    <property type="match status" value="1"/>
</dbReference>
<evidence type="ECO:0000256" key="9">
    <source>
        <dbReference type="SAM" id="MobiDB-lite"/>
    </source>
</evidence>
<evidence type="ECO:0000256" key="6">
    <source>
        <dbReference type="ARBA" id="ARBA00022786"/>
    </source>
</evidence>
<evidence type="ECO:0000256" key="1">
    <source>
        <dbReference type="ARBA" id="ARBA00000900"/>
    </source>
</evidence>
<keyword evidence="4" id="KW-0479">Metal-binding</keyword>
<dbReference type="FunFam" id="3.30.40.10:FF:000127">
    <property type="entry name" value="E3 ubiquitin-protein ligase RNF181"/>
    <property type="match status" value="1"/>
</dbReference>
<evidence type="ECO:0000313" key="12">
    <source>
        <dbReference type="Proteomes" id="UP001303373"/>
    </source>
</evidence>
<keyword evidence="5 8" id="KW-0863">Zinc-finger</keyword>
<dbReference type="GO" id="GO:0005634">
    <property type="term" value="C:nucleus"/>
    <property type="evidence" value="ECO:0007669"/>
    <property type="project" value="TreeGrafter"/>
</dbReference>
<evidence type="ECO:0000256" key="3">
    <source>
        <dbReference type="ARBA" id="ARBA00022679"/>
    </source>
</evidence>
<dbReference type="Gene3D" id="3.30.40.10">
    <property type="entry name" value="Zinc/RING finger domain, C3HC4 (zinc finger)"/>
    <property type="match status" value="1"/>
</dbReference>
<name>A0AAQ3LYH3_9PEZI</name>
<evidence type="ECO:0000256" key="2">
    <source>
        <dbReference type="ARBA" id="ARBA00012483"/>
    </source>
</evidence>
<evidence type="ECO:0000259" key="10">
    <source>
        <dbReference type="PROSITE" id="PS50089"/>
    </source>
</evidence>
<dbReference type="Pfam" id="PF13639">
    <property type="entry name" value="zf-RING_2"/>
    <property type="match status" value="1"/>
</dbReference>
<dbReference type="GO" id="GO:0008270">
    <property type="term" value="F:zinc ion binding"/>
    <property type="evidence" value="ECO:0007669"/>
    <property type="project" value="UniProtKB-KW"/>
</dbReference>
<dbReference type="InterPro" id="IPR051834">
    <property type="entry name" value="RING_finger_E3_ligase"/>
</dbReference>
<evidence type="ECO:0000313" key="11">
    <source>
        <dbReference type="EMBL" id="WPG97861.1"/>
    </source>
</evidence>
<feature type="region of interest" description="Disordered" evidence="9">
    <location>
        <begin position="43"/>
        <end position="71"/>
    </location>
</feature>
<evidence type="ECO:0000256" key="5">
    <source>
        <dbReference type="ARBA" id="ARBA00022771"/>
    </source>
</evidence>
<organism evidence="11 12">
    <name type="scientific">Acrodontium crateriforme</name>
    <dbReference type="NCBI Taxonomy" id="150365"/>
    <lineage>
        <taxon>Eukaryota</taxon>
        <taxon>Fungi</taxon>
        <taxon>Dikarya</taxon>
        <taxon>Ascomycota</taxon>
        <taxon>Pezizomycotina</taxon>
        <taxon>Dothideomycetes</taxon>
        <taxon>Dothideomycetidae</taxon>
        <taxon>Mycosphaerellales</taxon>
        <taxon>Teratosphaeriaceae</taxon>
        <taxon>Acrodontium</taxon>
    </lineage>
</organism>
<feature type="domain" description="RING-type" evidence="10">
    <location>
        <begin position="336"/>
        <end position="377"/>
    </location>
</feature>
<dbReference type="PANTHER" id="PTHR45931:SF3">
    <property type="entry name" value="RING ZINC FINGER-CONTAINING PROTEIN"/>
    <property type="match status" value="1"/>
</dbReference>